<dbReference type="SUPFAM" id="SSF52540">
    <property type="entry name" value="P-loop containing nucleoside triphosphate hydrolases"/>
    <property type="match status" value="1"/>
</dbReference>
<gene>
    <name evidence="8" type="ORF">PEVE_00025226</name>
</gene>
<dbReference type="PANTHER" id="PTHR10760:SF2">
    <property type="entry name" value="LD13476P-RELATED"/>
    <property type="match status" value="1"/>
</dbReference>
<accession>A0ABN8SNF3</accession>
<keyword evidence="5" id="KW-0325">Glycoprotein</keyword>
<sequence>MVRVFIPCVTFFVFGVFLLSIVLCFTPVRRAFIIESCVGTAVFGSLAYVAPKVWCRFKECCTDRWISANITGLQSALRRGVFGQHLVTETVLKAIVRHLNNKSPNKALALSFNGWTGSGKNFVSKIIAEHIFREGMESKFVHQIIATHDFPHKSELDRYKRYLRSLVSSSVSQCSRSLFIFDEMDKMPIGLIDVLKPYLDLYPDVGKVDFRGSIFIFLSNTGGHLINDAVLRHWKEGKKREDIGIKEMDKVVNLGEFNTKGGFWHSSLIEKNLIHYFIPFLPLERSHIKMCAKVDLEKKGHPVTEQVLNSIADELLYFPEDLKVFSQSGCKKISSKVDYIMN</sequence>
<evidence type="ECO:0000256" key="6">
    <source>
        <dbReference type="PIRNR" id="PIRNR038079"/>
    </source>
</evidence>
<keyword evidence="9" id="KW-1185">Reference proteome</keyword>
<evidence type="ECO:0000256" key="3">
    <source>
        <dbReference type="ARBA" id="ARBA00022729"/>
    </source>
</evidence>
<keyword evidence="3" id="KW-0732">Signal</keyword>
<evidence type="ECO:0000256" key="2">
    <source>
        <dbReference type="ARBA" id="ARBA00006235"/>
    </source>
</evidence>
<dbReference type="Pfam" id="PF21376">
    <property type="entry name" value="TOR1A_C"/>
    <property type="match status" value="1"/>
</dbReference>
<keyword evidence="4 6" id="KW-0256">Endoplasmic reticulum</keyword>
<dbReference type="InterPro" id="IPR027417">
    <property type="entry name" value="P-loop_NTPase"/>
</dbReference>
<dbReference type="InterPro" id="IPR010448">
    <property type="entry name" value="Torsin"/>
</dbReference>
<dbReference type="Pfam" id="PF06309">
    <property type="entry name" value="Torsin"/>
    <property type="match status" value="1"/>
</dbReference>
<evidence type="ECO:0000313" key="9">
    <source>
        <dbReference type="Proteomes" id="UP001159427"/>
    </source>
</evidence>
<comment type="subcellular location">
    <subcellularLocation>
        <location evidence="1 6">Endoplasmic reticulum lumen</location>
    </subcellularLocation>
</comment>
<dbReference type="PANTHER" id="PTHR10760">
    <property type="entry name" value="TORSIN"/>
    <property type="match status" value="1"/>
</dbReference>
<evidence type="ECO:0000256" key="5">
    <source>
        <dbReference type="ARBA" id="ARBA00023180"/>
    </source>
</evidence>
<protein>
    <recommendedName>
        <fullName evidence="6">Torsin</fullName>
    </recommendedName>
</protein>
<comment type="similarity">
    <text evidence="2 6">Belongs to the ClpA/ClpB family. Torsin subfamily.</text>
</comment>
<feature type="domain" description="Torsin-1A C-terminal" evidence="7">
    <location>
        <begin position="283"/>
        <end position="339"/>
    </location>
</feature>
<evidence type="ECO:0000256" key="1">
    <source>
        <dbReference type="ARBA" id="ARBA00004319"/>
    </source>
</evidence>
<evidence type="ECO:0000313" key="8">
    <source>
        <dbReference type="EMBL" id="CAH3193137.1"/>
    </source>
</evidence>
<dbReference type="InterPro" id="IPR017378">
    <property type="entry name" value="Torsin_1/2"/>
</dbReference>
<dbReference type="Proteomes" id="UP001159427">
    <property type="component" value="Unassembled WGS sequence"/>
</dbReference>
<dbReference type="EMBL" id="CALNXI010003392">
    <property type="protein sequence ID" value="CAH3193137.1"/>
    <property type="molecule type" value="Genomic_DNA"/>
</dbReference>
<dbReference type="InterPro" id="IPR049337">
    <property type="entry name" value="TOR1A_C"/>
</dbReference>
<evidence type="ECO:0000256" key="4">
    <source>
        <dbReference type="ARBA" id="ARBA00022824"/>
    </source>
</evidence>
<dbReference type="InterPro" id="IPR001270">
    <property type="entry name" value="ClpA/B"/>
</dbReference>
<proteinExistence type="inferred from homology"/>
<evidence type="ECO:0000259" key="7">
    <source>
        <dbReference type="Pfam" id="PF21376"/>
    </source>
</evidence>
<name>A0ABN8SNF3_9CNID</name>
<organism evidence="8 9">
    <name type="scientific">Porites evermanni</name>
    <dbReference type="NCBI Taxonomy" id="104178"/>
    <lineage>
        <taxon>Eukaryota</taxon>
        <taxon>Metazoa</taxon>
        <taxon>Cnidaria</taxon>
        <taxon>Anthozoa</taxon>
        <taxon>Hexacorallia</taxon>
        <taxon>Scleractinia</taxon>
        <taxon>Fungiina</taxon>
        <taxon>Poritidae</taxon>
        <taxon>Porites</taxon>
    </lineage>
</organism>
<reference evidence="8 9" key="1">
    <citation type="submission" date="2022-05" db="EMBL/GenBank/DDBJ databases">
        <authorList>
            <consortium name="Genoscope - CEA"/>
            <person name="William W."/>
        </authorList>
    </citation>
    <scope>NUCLEOTIDE SEQUENCE [LARGE SCALE GENOMIC DNA]</scope>
</reference>
<comment type="caution">
    <text evidence="8">The sequence shown here is derived from an EMBL/GenBank/DDBJ whole genome shotgun (WGS) entry which is preliminary data.</text>
</comment>
<dbReference type="PIRSF" id="PIRSF038079">
    <property type="entry name" value="Torsin_2A"/>
    <property type="match status" value="1"/>
</dbReference>
<dbReference type="Gene3D" id="3.40.50.300">
    <property type="entry name" value="P-loop containing nucleotide triphosphate hydrolases"/>
    <property type="match status" value="1"/>
</dbReference>
<dbReference type="PRINTS" id="PR00300">
    <property type="entry name" value="CLPPROTEASEA"/>
</dbReference>